<organism evidence="1 2">
    <name type="scientific">Neptunomonas marina</name>
    <dbReference type="NCBI Taxonomy" id="1815562"/>
    <lineage>
        <taxon>Bacteria</taxon>
        <taxon>Pseudomonadati</taxon>
        <taxon>Pseudomonadota</taxon>
        <taxon>Gammaproteobacteria</taxon>
        <taxon>Oceanospirillales</taxon>
        <taxon>Oceanospirillaceae</taxon>
        <taxon>Neptunomonas</taxon>
    </lineage>
</organism>
<comment type="caution">
    <text evidence="1">The sequence shown here is derived from an EMBL/GenBank/DDBJ whole genome shotgun (WGS) entry which is preliminary data.</text>
</comment>
<dbReference type="Proteomes" id="UP000282818">
    <property type="component" value="Unassembled WGS sequence"/>
</dbReference>
<evidence type="ECO:0000313" key="1">
    <source>
        <dbReference type="EMBL" id="RVU30003.1"/>
    </source>
</evidence>
<accession>A0A437Q673</accession>
<dbReference type="EMBL" id="SACQ01000006">
    <property type="protein sequence ID" value="RVU30003.1"/>
    <property type="molecule type" value="Genomic_DNA"/>
</dbReference>
<name>A0A437Q673_9GAMM</name>
<dbReference type="AlphaFoldDB" id="A0A437Q673"/>
<reference evidence="1 2" key="1">
    <citation type="submission" date="2019-01" db="EMBL/GenBank/DDBJ databases">
        <authorList>
            <person name="Chen W.-M."/>
        </authorList>
    </citation>
    <scope>NUCLEOTIDE SEQUENCE [LARGE SCALE GENOMIC DNA]</scope>
    <source>
        <strain evidence="1 2">HPM-16</strain>
    </source>
</reference>
<evidence type="ECO:0000313" key="2">
    <source>
        <dbReference type="Proteomes" id="UP000282818"/>
    </source>
</evidence>
<dbReference type="Pfam" id="PF11136">
    <property type="entry name" value="DUF2889"/>
    <property type="match status" value="1"/>
</dbReference>
<gene>
    <name evidence="1" type="ORF">EOE65_13155</name>
</gene>
<protein>
    <submittedName>
        <fullName evidence="1">DUF2889 domain-containing protein</fullName>
    </submittedName>
</protein>
<keyword evidence="2" id="KW-1185">Reference proteome</keyword>
<proteinExistence type="predicted"/>
<sequence length="187" mass="20403">MPLAKPMRRQLAHRRQIISDGYQREDGLWDIEARMTDVKTAPVDNLERGGFVSAGEPFHDISARLTIDATFTIVSADAVIDASPFKNCPAAAKAFGGLVGTQIGPGWHKEAQDRVAGVAGCTHITELLPVLATTAIQSLWPTLGDDVLRVGSRFLLNSCRSWAQDGEVVKRHLPELYQSSKPLESIE</sequence>
<dbReference type="InterPro" id="IPR021312">
    <property type="entry name" value="DUF2889"/>
</dbReference>